<dbReference type="InterPro" id="IPR023296">
    <property type="entry name" value="Glyco_hydro_beta-prop_sf"/>
</dbReference>
<evidence type="ECO:0000256" key="3">
    <source>
        <dbReference type="ARBA" id="ARBA00023295"/>
    </source>
</evidence>
<dbReference type="AlphaFoldDB" id="A0AAI8YJY2"/>
<comment type="caution">
    <text evidence="7">The sequence shown here is derived from an EMBL/GenBank/DDBJ whole genome shotgun (WGS) entry which is preliminary data.</text>
</comment>
<keyword evidence="3 6" id="KW-0326">Glycosidase</keyword>
<feature type="active site" description="Proton donor" evidence="4">
    <location>
        <position position="199"/>
    </location>
</feature>
<dbReference type="GO" id="GO:0005975">
    <property type="term" value="P:carbohydrate metabolic process"/>
    <property type="evidence" value="ECO:0007669"/>
    <property type="project" value="InterPro"/>
</dbReference>
<dbReference type="InterPro" id="IPR051795">
    <property type="entry name" value="Glycosyl_Hydrlase_43"/>
</dbReference>
<evidence type="ECO:0000256" key="6">
    <source>
        <dbReference type="RuleBase" id="RU361187"/>
    </source>
</evidence>
<proteinExistence type="inferred from homology"/>
<dbReference type="InterPro" id="IPR006710">
    <property type="entry name" value="Glyco_hydro_43"/>
</dbReference>
<evidence type="ECO:0000313" key="8">
    <source>
        <dbReference type="Proteomes" id="UP001295740"/>
    </source>
</evidence>
<dbReference type="SUPFAM" id="SSF75005">
    <property type="entry name" value="Arabinanase/levansucrase/invertase"/>
    <property type="match status" value="1"/>
</dbReference>
<gene>
    <name evidence="7" type="ORF">KHLLAP_LOCUS7983</name>
</gene>
<accession>A0AAI8YJY2</accession>
<keyword evidence="8" id="KW-1185">Reference proteome</keyword>
<dbReference type="Pfam" id="PF04616">
    <property type="entry name" value="Glyco_hydro_43"/>
    <property type="match status" value="1"/>
</dbReference>
<dbReference type="CDD" id="cd08999">
    <property type="entry name" value="GH43_ABN-like"/>
    <property type="match status" value="1"/>
</dbReference>
<evidence type="ECO:0000256" key="5">
    <source>
        <dbReference type="PIRSR" id="PIRSR606710-2"/>
    </source>
</evidence>
<dbReference type="PANTHER" id="PTHR42812">
    <property type="entry name" value="BETA-XYLOSIDASE"/>
    <property type="match status" value="1"/>
</dbReference>
<dbReference type="GO" id="GO:0004553">
    <property type="term" value="F:hydrolase activity, hydrolyzing O-glycosyl compounds"/>
    <property type="evidence" value="ECO:0007669"/>
    <property type="project" value="InterPro"/>
</dbReference>
<comment type="similarity">
    <text evidence="1 6">Belongs to the glycosyl hydrolase 43 family.</text>
</comment>
<reference evidence="7" key="1">
    <citation type="submission" date="2023-10" db="EMBL/GenBank/DDBJ databases">
        <authorList>
            <person name="Hackl T."/>
        </authorList>
    </citation>
    <scope>NUCLEOTIDE SEQUENCE</scope>
</reference>
<evidence type="ECO:0000256" key="1">
    <source>
        <dbReference type="ARBA" id="ARBA00009865"/>
    </source>
</evidence>
<evidence type="ECO:0000313" key="7">
    <source>
        <dbReference type="EMBL" id="CAJ2507515.1"/>
    </source>
</evidence>
<sequence>MGNGPALEADFPDPTILQDDYGRWWAFATNSGGRQVQVATANSVYGDWKLLDTDMLPVSPSWATGANTWAPDVRQLSDGTYVMYFSGEAKADPAHHCVGFATSASISGPYTPSDEPFACDLSVGGAIDPSGFVDDDGRRYVAYKVDGNSIGNGGLCNNGIAPLVDTPIILQEVDQDGVTKIGDPVTILDRTDADGPLVEAPSIMLTDDGVYVLFFSSGCFTDPTYNVNYATASSVAGPYTRAFTPVVVSGQSALMSPGGATGLASTLGWWDLPYMAFHANCDQGRCMHTSQLMTWDLTVALVW</sequence>
<dbReference type="Proteomes" id="UP001295740">
    <property type="component" value="Unassembled WGS sequence"/>
</dbReference>
<protein>
    <submittedName>
        <fullName evidence="7">Uu.00g087010.m01.CDS01</fullName>
    </submittedName>
</protein>
<organism evidence="7 8">
    <name type="scientific">Anthostomella pinea</name>
    <dbReference type="NCBI Taxonomy" id="933095"/>
    <lineage>
        <taxon>Eukaryota</taxon>
        <taxon>Fungi</taxon>
        <taxon>Dikarya</taxon>
        <taxon>Ascomycota</taxon>
        <taxon>Pezizomycotina</taxon>
        <taxon>Sordariomycetes</taxon>
        <taxon>Xylariomycetidae</taxon>
        <taxon>Xylariales</taxon>
        <taxon>Xylariaceae</taxon>
        <taxon>Anthostomella</taxon>
    </lineage>
</organism>
<feature type="active site" description="Proton acceptor" evidence="4">
    <location>
        <position position="13"/>
    </location>
</feature>
<dbReference type="EMBL" id="CAUWAG010000010">
    <property type="protein sequence ID" value="CAJ2507515.1"/>
    <property type="molecule type" value="Genomic_DNA"/>
</dbReference>
<keyword evidence="2 6" id="KW-0378">Hydrolase</keyword>
<feature type="site" description="Important for catalytic activity, responsible for pKa modulation of the active site Glu and correct orientation of both the proton donor and substrate" evidence="5">
    <location>
        <position position="128"/>
    </location>
</feature>
<evidence type="ECO:0000256" key="2">
    <source>
        <dbReference type="ARBA" id="ARBA00022801"/>
    </source>
</evidence>
<name>A0AAI8YJY2_9PEZI</name>
<evidence type="ECO:0000256" key="4">
    <source>
        <dbReference type="PIRSR" id="PIRSR606710-1"/>
    </source>
</evidence>
<dbReference type="Gene3D" id="2.115.10.20">
    <property type="entry name" value="Glycosyl hydrolase domain, family 43"/>
    <property type="match status" value="1"/>
</dbReference>
<dbReference type="PANTHER" id="PTHR42812:SF5">
    <property type="entry name" value="ENDO-ARABINASE"/>
    <property type="match status" value="1"/>
</dbReference>